<name>A0A3Q3BFH7_KRYMA</name>
<protein>
    <submittedName>
        <fullName evidence="1">Uncharacterized protein</fullName>
    </submittedName>
</protein>
<proteinExistence type="predicted"/>
<evidence type="ECO:0000313" key="1">
    <source>
        <dbReference type="Ensembl" id="ENSKMAP00000028798.1"/>
    </source>
</evidence>
<dbReference type="GeneTree" id="ENSGT00980000199868"/>
<dbReference type="AlphaFoldDB" id="A0A3Q3BFH7"/>
<organism evidence="1 2">
    <name type="scientific">Kryptolebias marmoratus</name>
    <name type="common">Mangrove killifish</name>
    <name type="synonym">Rivulus marmoratus</name>
    <dbReference type="NCBI Taxonomy" id="37003"/>
    <lineage>
        <taxon>Eukaryota</taxon>
        <taxon>Metazoa</taxon>
        <taxon>Chordata</taxon>
        <taxon>Craniata</taxon>
        <taxon>Vertebrata</taxon>
        <taxon>Euteleostomi</taxon>
        <taxon>Actinopterygii</taxon>
        <taxon>Neopterygii</taxon>
        <taxon>Teleostei</taxon>
        <taxon>Neoteleostei</taxon>
        <taxon>Acanthomorphata</taxon>
        <taxon>Ovalentaria</taxon>
        <taxon>Atherinomorphae</taxon>
        <taxon>Cyprinodontiformes</taxon>
        <taxon>Rivulidae</taxon>
        <taxon>Kryptolebias</taxon>
    </lineage>
</organism>
<reference evidence="1" key="1">
    <citation type="submission" date="2025-08" db="UniProtKB">
        <authorList>
            <consortium name="Ensembl"/>
        </authorList>
    </citation>
    <scope>IDENTIFICATION</scope>
</reference>
<accession>A0A3Q3BFH7</accession>
<keyword evidence="2" id="KW-1185">Reference proteome</keyword>
<sequence>FSPLHCCTQNEGPALSSFLSHKRLYCFPPLCFLCCHPTPFLNTPVVHSLPLSWCI</sequence>
<dbReference type="Proteomes" id="UP000264800">
    <property type="component" value="Unplaced"/>
</dbReference>
<dbReference type="Ensembl" id="ENSKMAT00000029161.1">
    <property type="protein sequence ID" value="ENSKMAP00000028798.1"/>
    <property type="gene ID" value="ENSKMAG00000021349.1"/>
</dbReference>
<reference evidence="1" key="2">
    <citation type="submission" date="2025-09" db="UniProtKB">
        <authorList>
            <consortium name="Ensembl"/>
        </authorList>
    </citation>
    <scope>IDENTIFICATION</scope>
</reference>
<evidence type="ECO:0000313" key="2">
    <source>
        <dbReference type="Proteomes" id="UP000264800"/>
    </source>
</evidence>
<dbReference type="STRING" id="37003.ENSKMAP00000028798"/>